<dbReference type="PROSITE" id="PS50181">
    <property type="entry name" value="FBOX"/>
    <property type="match status" value="1"/>
</dbReference>
<dbReference type="InterPro" id="IPR001810">
    <property type="entry name" value="F-box_dom"/>
</dbReference>
<name>A0AAV9VWU6_9PEZI</name>
<evidence type="ECO:0000313" key="2">
    <source>
        <dbReference type="EMBL" id="KAK6498341.1"/>
    </source>
</evidence>
<dbReference type="InterPro" id="IPR032675">
    <property type="entry name" value="LRR_dom_sf"/>
</dbReference>
<dbReference type="Gene3D" id="3.80.10.10">
    <property type="entry name" value="Ribonuclease Inhibitor"/>
    <property type="match status" value="1"/>
</dbReference>
<proteinExistence type="predicted"/>
<evidence type="ECO:0000259" key="1">
    <source>
        <dbReference type="PROSITE" id="PS50181"/>
    </source>
</evidence>
<dbReference type="CDD" id="cd09917">
    <property type="entry name" value="F-box_SF"/>
    <property type="match status" value="1"/>
</dbReference>
<dbReference type="AlphaFoldDB" id="A0AAV9VWU6"/>
<sequence length="329" mass="36866">MDRFTLDRLPSEIILQCFKYFDDYTILSTLRPVCRSWAYAADIKIHRRTMAGLQPALWEKILSHNMDYKTLQSCAQTCSSLRALTLRSRVARMRAPAFKLPASFTPLVPGITVQVIQHPAFESICCRIETGSLIYHKSGNCCPNDVLSFPVAGENATNPPVSKILVKFSSKYGVILRPVLIDRPKRGDERGVTVGDVYKAMQRLFAEPLSPKQAVAMKQLRDWEARKHEAAKRAMARIEALPAAARVPTSSAASSGRAPVEQELEKEPIIEHDGATIYLEYPFGADALPHSHNTVKRQREFLHDFPYVYASVHVGGVVDGVQIFNLTYH</sequence>
<dbReference type="Pfam" id="PF12937">
    <property type="entry name" value="F-box-like"/>
    <property type="match status" value="1"/>
</dbReference>
<comment type="caution">
    <text evidence="2">The sequence shown here is derived from an EMBL/GenBank/DDBJ whole genome shotgun (WGS) entry which is preliminary data.</text>
</comment>
<organism evidence="2 3">
    <name type="scientific">Arthrobotrys musiformis</name>
    <dbReference type="NCBI Taxonomy" id="47236"/>
    <lineage>
        <taxon>Eukaryota</taxon>
        <taxon>Fungi</taxon>
        <taxon>Dikarya</taxon>
        <taxon>Ascomycota</taxon>
        <taxon>Pezizomycotina</taxon>
        <taxon>Orbiliomycetes</taxon>
        <taxon>Orbiliales</taxon>
        <taxon>Orbiliaceae</taxon>
        <taxon>Arthrobotrys</taxon>
    </lineage>
</organism>
<feature type="domain" description="F-box" evidence="1">
    <location>
        <begin position="3"/>
        <end position="61"/>
    </location>
</feature>
<gene>
    <name evidence="2" type="ORF">TWF481_010932</name>
</gene>
<dbReference type="SUPFAM" id="SSF81383">
    <property type="entry name" value="F-box domain"/>
    <property type="match status" value="1"/>
</dbReference>
<protein>
    <recommendedName>
        <fullName evidence="1">F-box domain-containing protein</fullName>
    </recommendedName>
</protein>
<dbReference type="Proteomes" id="UP001370758">
    <property type="component" value="Unassembled WGS sequence"/>
</dbReference>
<keyword evidence="3" id="KW-1185">Reference proteome</keyword>
<dbReference type="EMBL" id="JAVHJL010000008">
    <property type="protein sequence ID" value="KAK6498341.1"/>
    <property type="molecule type" value="Genomic_DNA"/>
</dbReference>
<evidence type="ECO:0000313" key="3">
    <source>
        <dbReference type="Proteomes" id="UP001370758"/>
    </source>
</evidence>
<reference evidence="2 3" key="1">
    <citation type="submission" date="2023-08" db="EMBL/GenBank/DDBJ databases">
        <authorList>
            <person name="Palmer J.M."/>
        </authorList>
    </citation>
    <scope>NUCLEOTIDE SEQUENCE [LARGE SCALE GENOMIC DNA]</scope>
    <source>
        <strain evidence="2 3">TWF481</strain>
    </source>
</reference>
<dbReference type="InterPro" id="IPR036047">
    <property type="entry name" value="F-box-like_dom_sf"/>
</dbReference>
<accession>A0AAV9VWU6</accession>